<feature type="domain" description="HTH arsR-type" evidence="1">
    <location>
        <begin position="33"/>
        <end position="109"/>
    </location>
</feature>
<evidence type="ECO:0000313" key="3">
    <source>
        <dbReference type="Proteomes" id="UP000230731"/>
    </source>
</evidence>
<protein>
    <recommendedName>
        <fullName evidence="1">HTH arsR-type domain-containing protein</fullName>
    </recommendedName>
</protein>
<dbReference type="InterPro" id="IPR036390">
    <property type="entry name" value="WH_DNA-bd_sf"/>
</dbReference>
<dbReference type="EMBL" id="PEZP01000016">
    <property type="protein sequence ID" value="PIT98320.1"/>
    <property type="molecule type" value="Genomic_DNA"/>
</dbReference>
<evidence type="ECO:0000259" key="1">
    <source>
        <dbReference type="SMART" id="SM00418"/>
    </source>
</evidence>
<dbReference type="InterPro" id="IPR011991">
    <property type="entry name" value="ArsR-like_HTH"/>
</dbReference>
<reference evidence="3" key="1">
    <citation type="submission" date="2017-09" db="EMBL/GenBank/DDBJ databases">
        <title>Depth-based differentiation of microbial function through sediment-hosted aquifers and enrichment of novel symbionts in the deep terrestrial subsurface.</title>
        <authorList>
            <person name="Probst A.J."/>
            <person name="Ladd B."/>
            <person name="Jarett J.K."/>
            <person name="Geller-Mcgrath D.E."/>
            <person name="Sieber C.M.K."/>
            <person name="Emerson J.B."/>
            <person name="Anantharaman K."/>
            <person name="Thomas B.C."/>
            <person name="Malmstrom R."/>
            <person name="Stieglmeier M."/>
            <person name="Klingl A."/>
            <person name="Woyke T."/>
            <person name="Ryan C.M."/>
            <person name="Banfield J.F."/>
        </authorList>
    </citation>
    <scope>NUCLEOTIDE SEQUENCE [LARGE SCALE GENOMIC DNA]</scope>
</reference>
<dbReference type="SMART" id="SM00418">
    <property type="entry name" value="HTH_ARSR"/>
    <property type="match status" value="1"/>
</dbReference>
<organism evidence="2 3">
    <name type="scientific">Candidatus Andersenbacteria bacterium CG10_big_fil_rev_8_21_14_0_10_54_11</name>
    <dbReference type="NCBI Taxonomy" id="1974485"/>
    <lineage>
        <taxon>Bacteria</taxon>
        <taxon>Candidatus Anderseniibacteriota</taxon>
    </lineage>
</organism>
<dbReference type="Proteomes" id="UP000230731">
    <property type="component" value="Unassembled WGS sequence"/>
</dbReference>
<accession>A0A2M6WZY1</accession>
<name>A0A2M6WZY1_9BACT</name>
<sequence>MRLRKKPLRLVLHFAADTSKICSMSIAPFPLEKVFGSRTRVKIISLFTTGISRPYYVREIARAVNERLNAVRRELDILERIGMLTSYESKRRKYYAVQQHFIILQELTAIMQKIGPKVDDGLFKNIDKLGNIVFACATGMLTGRQDAPTDLLLIGDISEQKLKIFAARIEHQLGQELSYTPITLNEYQYRRNFNDMFLQQIFSGPYTVIINNLDQQLQPDKTHQQRVTSFQEV</sequence>
<dbReference type="CDD" id="cd00090">
    <property type="entry name" value="HTH_ARSR"/>
    <property type="match status" value="1"/>
</dbReference>
<comment type="caution">
    <text evidence="2">The sequence shown here is derived from an EMBL/GenBank/DDBJ whole genome shotgun (WGS) entry which is preliminary data.</text>
</comment>
<dbReference type="Gene3D" id="1.10.10.10">
    <property type="entry name" value="Winged helix-like DNA-binding domain superfamily/Winged helix DNA-binding domain"/>
    <property type="match status" value="1"/>
</dbReference>
<dbReference type="InterPro" id="IPR001845">
    <property type="entry name" value="HTH_ArsR_DNA-bd_dom"/>
</dbReference>
<dbReference type="GO" id="GO:0003700">
    <property type="term" value="F:DNA-binding transcription factor activity"/>
    <property type="evidence" value="ECO:0007669"/>
    <property type="project" value="InterPro"/>
</dbReference>
<dbReference type="AlphaFoldDB" id="A0A2M6WZY1"/>
<gene>
    <name evidence="2" type="ORF">COT71_01475</name>
</gene>
<evidence type="ECO:0000313" key="2">
    <source>
        <dbReference type="EMBL" id="PIT98320.1"/>
    </source>
</evidence>
<dbReference type="InterPro" id="IPR036388">
    <property type="entry name" value="WH-like_DNA-bd_sf"/>
</dbReference>
<proteinExistence type="predicted"/>
<dbReference type="SUPFAM" id="SSF46785">
    <property type="entry name" value="Winged helix' DNA-binding domain"/>
    <property type="match status" value="1"/>
</dbReference>